<keyword evidence="1" id="KW-1015">Disulfide bond</keyword>
<dbReference type="SUPFAM" id="SSF52833">
    <property type="entry name" value="Thioredoxin-like"/>
    <property type="match status" value="1"/>
</dbReference>
<dbReference type="CDD" id="cd02966">
    <property type="entry name" value="TlpA_like_family"/>
    <property type="match status" value="1"/>
</dbReference>
<evidence type="ECO:0000259" key="2">
    <source>
        <dbReference type="PROSITE" id="PS51352"/>
    </source>
</evidence>
<keyword evidence="4" id="KW-1185">Reference proteome</keyword>
<dbReference type="InterPro" id="IPR036249">
    <property type="entry name" value="Thioredoxin-like_sf"/>
</dbReference>
<gene>
    <name evidence="3" type="ORF">P4T90_01270</name>
</gene>
<protein>
    <submittedName>
        <fullName evidence="3">TlpA disulfide reductase family protein</fullName>
    </submittedName>
</protein>
<evidence type="ECO:0000313" key="4">
    <source>
        <dbReference type="Proteomes" id="UP001341444"/>
    </source>
</evidence>
<dbReference type="RefSeq" id="WP_083953022.1">
    <property type="nucleotide sequence ID" value="NZ_JARMAB010000002.1"/>
</dbReference>
<dbReference type="InterPro" id="IPR050553">
    <property type="entry name" value="Thioredoxin_ResA/DsbE_sf"/>
</dbReference>
<dbReference type="Pfam" id="PF00578">
    <property type="entry name" value="AhpC-TSA"/>
    <property type="match status" value="1"/>
</dbReference>
<reference evidence="3 4" key="1">
    <citation type="submission" date="2023-03" db="EMBL/GenBank/DDBJ databases">
        <title>Bacillus Genome Sequencing.</title>
        <authorList>
            <person name="Dunlap C."/>
        </authorList>
    </citation>
    <scope>NUCLEOTIDE SEQUENCE [LARGE SCALE GENOMIC DNA]</scope>
    <source>
        <strain evidence="3 4">B-23453</strain>
    </source>
</reference>
<evidence type="ECO:0000256" key="1">
    <source>
        <dbReference type="ARBA" id="ARBA00023157"/>
    </source>
</evidence>
<dbReference type="Gene3D" id="3.40.30.10">
    <property type="entry name" value="Glutaredoxin"/>
    <property type="match status" value="1"/>
</dbReference>
<dbReference type="InterPro" id="IPR000866">
    <property type="entry name" value="AhpC/TSA"/>
</dbReference>
<dbReference type="PANTHER" id="PTHR42852">
    <property type="entry name" value="THIOL:DISULFIDE INTERCHANGE PROTEIN DSBE"/>
    <property type="match status" value="1"/>
</dbReference>
<dbReference type="InterPro" id="IPR013766">
    <property type="entry name" value="Thioredoxin_domain"/>
</dbReference>
<dbReference type="EMBL" id="JARMAB010000002">
    <property type="protein sequence ID" value="MED1201715.1"/>
    <property type="molecule type" value="Genomic_DNA"/>
</dbReference>
<organism evidence="3 4">
    <name type="scientific">Heyndrickxia acidicola</name>
    <dbReference type="NCBI Taxonomy" id="209389"/>
    <lineage>
        <taxon>Bacteria</taxon>
        <taxon>Bacillati</taxon>
        <taxon>Bacillota</taxon>
        <taxon>Bacilli</taxon>
        <taxon>Bacillales</taxon>
        <taxon>Bacillaceae</taxon>
        <taxon>Heyndrickxia</taxon>
    </lineage>
</organism>
<proteinExistence type="predicted"/>
<dbReference type="PROSITE" id="PS51352">
    <property type="entry name" value="THIOREDOXIN_2"/>
    <property type="match status" value="1"/>
</dbReference>
<name>A0ABU6MAM0_9BACI</name>
<dbReference type="PANTHER" id="PTHR42852:SF1">
    <property type="entry name" value="THIOREDOXIN-LIKE PROTEIN YNEN"/>
    <property type="match status" value="1"/>
</dbReference>
<feature type="domain" description="Thioredoxin" evidence="2">
    <location>
        <begin position="82"/>
        <end position="216"/>
    </location>
</feature>
<comment type="caution">
    <text evidence="3">The sequence shown here is derived from an EMBL/GenBank/DDBJ whole genome shotgun (WGS) entry which is preliminary data.</text>
</comment>
<evidence type="ECO:0000313" key="3">
    <source>
        <dbReference type="EMBL" id="MED1201715.1"/>
    </source>
</evidence>
<dbReference type="PROSITE" id="PS00194">
    <property type="entry name" value="THIOREDOXIN_1"/>
    <property type="match status" value="1"/>
</dbReference>
<accession>A0ABU6MAM0</accession>
<dbReference type="InterPro" id="IPR017937">
    <property type="entry name" value="Thioredoxin_CS"/>
</dbReference>
<dbReference type="Proteomes" id="UP001341444">
    <property type="component" value="Unassembled WGS sequence"/>
</dbReference>
<sequence length="216" mass="24656">MIKRNIAILLIFSLISIMVVQAIEKKQKEQSQEYRKYIQMMSKQFNSSPQDIPAQTQTLTDKQVESLYIQSMESDADEAPEIEIGSSAPDFQLRALNGKSVSLKELKGKRILLNFFATWCPPCKAEMPELESFYRQHKRDVEVVAVNIDSQSDVKGYAKKLGITFPILLDKKNEVSKDYGVLSIPTTYLLDKEGKIISLHIGSMTKRELDKLYKTK</sequence>